<dbReference type="InterPro" id="IPR026045">
    <property type="entry name" value="Ferric-bd"/>
</dbReference>
<dbReference type="Proteomes" id="UP001596060">
    <property type="component" value="Unassembled WGS sequence"/>
</dbReference>
<accession>A0ABW0P5P2</accession>
<feature type="chain" id="PRO_5046085665" evidence="2">
    <location>
        <begin position="27"/>
        <end position="341"/>
    </location>
</feature>
<proteinExistence type="predicted"/>
<feature type="signal peptide" evidence="2">
    <location>
        <begin position="1"/>
        <end position="26"/>
    </location>
</feature>
<reference evidence="4" key="1">
    <citation type="journal article" date="2019" name="Int. J. Syst. Evol. Microbiol.">
        <title>The Global Catalogue of Microorganisms (GCM) 10K type strain sequencing project: providing services to taxonomists for standard genome sequencing and annotation.</title>
        <authorList>
            <consortium name="The Broad Institute Genomics Platform"/>
            <consortium name="The Broad Institute Genome Sequencing Center for Infectious Disease"/>
            <person name="Wu L."/>
            <person name="Ma J."/>
        </authorList>
    </citation>
    <scope>NUCLEOTIDE SEQUENCE [LARGE SCALE GENOMIC DNA]</scope>
    <source>
        <strain evidence="4">CCUG 43117</strain>
    </source>
</reference>
<evidence type="ECO:0000256" key="1">
    <source>
        <dbReference type="ARBA" id="ARBA00022729"/>
    </source>
</evidence>
<name>A0ABW0P5P2_9HYPH</name>
<gene>
    <name evidence="3" type="ORF">ACFPN9_21270</name>
</gene>
<sequence>MKKYLNMQMAAALLALTLFPGASAIAQEKIVVYTVLPIAEMNRRISDEFTKRTGVKVEYLNVPAVGTLAARIRSEKDRPRADIFAAAPIDFQEALAKDGLLVSYKSPNLYPDAVAKGYVDPKGYWTGWIATATAIFWNTTQFNKEFGDKVAHPKTWDDLLKPEFKGKLVAANPQTSAIGFIQLATQVFRLGEDKAWEYTKTFSANVAQFTPSAPIVVALVEKGEAPAGVYWLGDILTAKLNRGQPLDYAIPPDNAVAIWSASIVKGGPNPEGAKKFIDFLTSEYAQDIAAKVGFFHPLNPKVAPPVGAPSIADMKVAKYDMEWATANMDRVRKKWGEVSGQ</sequence>
<dbReference type="SUPFAM" id="SSF53850">
    <property type="entry name" value="Periplasmic binding protein-like II"/>
    <property type="match status" value="1"/>
</dbReference>
<dbReference type="Pfam" id="PF13343">
    <property type="entry name" value="SBP_bac_6"/>
    <property type="match status" value="1"/>
</dbReference>
<dbReference type="EMBL" id="JBHSLU010000070">
    <property type="protein sequence ID" value="MFC5507780.1"/>
    <property type="molecule type" value="Genomic_DNA"/>
</dbReference>
<evidence type="ECO:0000313" key="4">
    <source>
        <dbReference type="Proteomes" id="UP001596060"/>
    </source>
</evidence>
<evidence type="ECO:0000313" key="3">
    <source>
        <dbReference type="EMBL" id="MFC5507780.1"/>
    </source>
</evidence>
<keyword evidence="4" id="KW-1185">Reference proteome</keyword>
<evidence type="ECO:0000256" key="2">
    <source>
        <dbReference type="SAM" id="SignalP"/>
    </source>
</evidence>
<dbReference type="PIRSF" id="PIRSF002825">
    <property type="entry name" value="CfbpA"/>
    <property type="match status" value="1"/>
</dbReference>
<protein>
    <submittedName>
        <fullName evidence="3">Extracellular solute-binding protein</fullName>
    </submittedName>
</protein>
<comment type="caution">
    <text evidence="3">The sequence shown here is derived from an EMBL/GenBank/DDBJ whole genome shotgun (WGS) entry which is preliminary data.</text>
</comment>
<organism evidence="3 4">
    <name type="scientific">Bosea massiliensis</name>
    <dbReference type="NCBI Taxonomy" id="151419"/>
    <lineage>
        <taxon>Bacteria</taxon>
        <taxon>Pseudomonadati</taxon>
        <taxon>Pseudomonadota</taxon>
        <taxon>Alphaproteobacteria</taxon>
        <taxon>Hyphomicrobiales</taxon>
        <taxon>Boseaceae</taxon>
        <taxon>Bosea</taxon>
    </lineage>
</organism>
<dbReference type="Gene3D" id="3.40.190.10">
    <property type="entry name" value="Periplasmic binding protein-like II"/>
    <property type="match status" value="2"/>
</dbReference>
<dbReference type="PANTHER" id="PTHR30006">
    <property type="entry name" value="THIAMINE-BINDING PERIPLASMIC PROTEIN-RELATED"/>
    <property type="match status" value="1"/>
</dbReference>
<keyword evidence="1 2" id="KW-0732">Signal</keyword>
<dbReference type="RefSeq" id="WP_067988228.1">
    <property type="nucleotide sequence ID" value="NZ_JBHSLU010000070.1"/>
</dbReference>